<feature type="transmembrane region" description="Helical" evidence="6">
    <location>
        <begin position="89"/>
        <end position="109"/>
    </location>
</feature>
<evidence type="ECO:0000259" key="7">
    <source>
        <dbReference type="Pfam" id="PF04138"/>
    </source>
</evidence>
<dbReference type="RefSeq" id="WP_260763387.1">
    <property type="nucleotide sequence ID" value="NZ_CP045921.1"/>
</dbReference>
<dbReference type="InterPro" id="IPR007267">
    <property type="entry name" value="GtrA_DPMS_TM"/>
</dbReference>
<dbReference type="GO" id="GO:0005886">
    <property type="term" value="C:plasma membrane"/>
    <property type="evidence" value="ECO:0007669"/>
    <property type="project" value="TreeGrafter"/>
</dbReference>
<organism evidence="8 9">
    <name type="scientific">Candidatus Mycosynbacter amalyticus</name>
    <dbReference type="NCBI Taxonomy" id="2665156"/>
    <lineage>
        <taxon>Bacteria</taxon>
        <taxon>Candidatus Saccharimonadota</taxon>
        <taxon>Candidatus Saccharimonadota incertae sedis</taxon>
        <taxon>Candidatus Mycosynbacter</taxon>
    </lineage>
</organism>
<sequence>MTKRRTIGEYYNLLFVDRSQHGLIQLFRYIFVGGFSALVDIGSLYIFTSHLHIHYLVSAFLAFILGTIVNYFLSILWVFESSDKKKTEFLLFSLIGFGGLLLNGLILWVTVEQFHIFYLIGKLISVAIVVFWSFSLRRLLFAKLAGGAMTQ</sequence>
<gene>
    <name evidence="8" type="ORF">GII36_05760</name>
</gene>
<dbReference type="Proteomes" id="UP001059824">
    <property type="component" value="Chromosome"/>
</dbReference>
<dbReference type="AlphaFoldDB" id="A0A857ML28"/>
<accession>A0A857ML28</accession>
<comment type="similarity">
    <text evidence="2">Belongs to the GtrA family.</text>
</comment>
<dbReference type="KEGG" id="mama:GII36_05760"/>
<comment type="subcellular location">
    <subcellularLocation>
        <location evidence="1">Membrane</location>
        <topology evidence="1">Multi-pass membrane protein</topology>
    </subcellularLocation>
</comment>
<feature type="transmembrane region" description="Helical" evidence="6">
    <location>
        <begin position="115"/>
        <end position="134"/>
    </location>
</feature>
<feature type="transmembrane region" description="Helical" evidence="6">
    <location>
        <begin position="26"/>
        <end position="47"/>
    </location>
</feature>
<dbReference type="InterPro" id="IPR051401">
    <property type="entry name" value="GtrA_CellWall_Glycosyl"/>
</dbReference>
<dbReference type="EMBL" id="CP045921">
    <property type="protein sequence ID" value="QHN43324.1"/>
    <property type="molecule type" value="Genomic_DNA"/>
</dbReference>
<name>A0A857ML28_9BACT</name>
<dbReference type="PANTHER" id="PTHR38459:SF1">
    <property type="entry name" value="PROPHAGE BACTOPRENOL-LINKED GLUCOSE TRANSLOCASE HOMOLOG"/>
    <property type="match status" value="1"/>
</dbReference>
<evidence type="ECO:0000313" key="9">
    <source>
        <dbReference type="Proteomes" id="UP001059824"/>
    </source>
</evidence>
<protein>
    <submittedName>
        <fullName evidence="8">GtrA family protein</fullName>
    </submittedName>
</protein>
<evidence type="ECO:0000256" key="2">
    <source>
        <dbReference type="ARBA" id="ARBA00009399"/>
    </source>
</evidence>
<dbReference type="PANTHER" id="PTHR38459">
    <property type="entry name" value="PROPHAGE BACTOPRENOL-LINKED GLUCOSE TRANSLOCASE HOMOLOG"/>
    <property type="match status" value="1"/>
</dbReference>
<evidence type="ECO:0000256" key="1">
    <source>
        <dbReference type="ARBA" id="ARBA00004141"/>
    </source>
</evidence>
<keyword evidence="5 6" id="KW-0472">Membrane</keyword>
<feature type="transmembrane region" description="Helical" evidence="6">
    <location>
        <begin position="53"/>
        <end position="77"/>
    </location>
</feature>
<keyword evidence="4 6" id="KW-1133">Transmembrane helix</keyword>
<keyword evidence="9" id="KW-1185">Reference proteome</keyword>
<evidence type="ECO:0000256" key="4">
    <source>
        <dbReference type="ARBA" id="ARBA00022989"/>
    </source>
</evidence>
<evidence type="ECO:0000256" key="5">
    <source>
        <dbReference type="ARBA" id="ARBA00023136"/>
    </source>
</evidence>
<dbReference type="GO" id="GO:0000271">
    <property type="term" value="P:polysaccharide biosynthetic process"/>
    <property type="evidence" value="ECO:0007669"/>
    <property type="project" value="InterPro"/>
</dbReference>
<feature type="domain" description="GtrA/DPMS transmembrane" evidence="7">
    <location>
        <begin position="28"/>
        <end position="140"/>
    </location>
</feature>
<keyword evidence="3 6" id="KW-0812">Transmembrane</keyword>
<evidence type="ECO:0000256" key="6">
    <source>
        <dbReference type="SAM" id="Phobius"/>
    </source>
</evidence>
<evidence type="ECO:0000256" key="3">
    <source>
        <dbReference type="ARBA" id="ARBA00022692"/>
    </source>
</evidence>
<proteinExistence type="inferred from homology"/>
<evidence type="ECO:0000313" key="8">
    <source>
        <dbReference type="EMBL" id="QHN43324.1"/>
    </source>
</evidence>
<reference evidence="8" key="1">
    <citation type="journal article" date="2021" name="Nat. Microbiol.">
        <title>Cocultivation of an ultrasmall environmental parasitic bacterium with lytic ability against bacteria associated with wastewater foams.</title>
        <authorList>
            <person name="Batinovic S."/>
            <person name="Rose J.J.A."/>
            <person name="Ratcliffe J."/>
            <person name="Seviour R.J."/>
            <person name="Petrovski S."/>
        </authorList>
    </citation>
    <scope>NUCLEOTIDE SEQUENCE</scope>
    <source>
        <strain evidence="8">JR1</strain>
    </source>
</reference>
<dbReference type="Pfam" id="PF04138">
    <property type="entry name" value="GtrA_DPMS_TM"/>
    <property type="match status" value="1"/>
</dbReference>